<feature type="domain" description="Alpha-2-macroglobulin bait region" evidence="4">
    <location>
        <begin position="859"/>
        <end position="1000"/>
    </location>
</feature>
<dbReference type="InterPro" id="IPR041203">
    <property type="entry name" value="Bact_A2M_MG5"/>
</dbReference>
<dbReference type="EMBL" id="SKBM01000018">
    <property type="protein sequence ID" value="TCZ57835.1"/>
    <property type="molecule type" value="Genomic_DNA"/>
</dbReference>
<comment type="similarity">
    <text evidence="1">Belongs to the protease inhibitor I39 (alpha-2-macroglobulin) family. Bacterial alpha-2-macroglobulin subfamily.</text>
</comment>
<dbReference type="PIRSF" id="PIRSF038980">
    <property type="entry name" value="A2M_bac"/>
    <property type="match status" value="1"/>
</dbReference>
<feature type="domain" description="Alpha-2-macroglobulin" evidence="5">
    <location>
        <begin position="1059"/>
        <end position="1148"/>
    </location>
</feature>
<dbReference type="InterPro" id="IPR021868">
    <property type="entry name" value="Alpha_2_Macroglob_MG3"/>
</dbReference>
<dbReference type="InterPro" id="IPR026284">
    <property type="entry name" value="A2MG_proteobact"/>
</dbReference>
<dbReference type="SUPFAM" id="SSF48239">
    <property type="entry name" value="Terpenoid cyclases/Protein prenyltransferases"/>
    <property type="match status" value="1"/>
</dbReference>
<accession>A0A4R4DB13</accession>
<dbReference type="Pfam" id="PF11974">
    <property type="entry name" value="bMG3"/>
    <property type="match status" value="1"/>
</dbReference>
<proteinExistence type="inferred from homology"/>
<name>A0A4R4DB13_9PROT</name>
<protein>
    <submittedName>
        <fullName evidence="6">Alpha-2-macroglobulin family protein</fullName>
    </submittedName>
</protein>
<dbReference type="Gene3D" id="1.50.10.20">
    <property type="match status" value="1"/>
</dbReference>
<evidence type="ECO:0000313" key="7">
    <source>
        <dbReference type="Proteomes" id="UP000295023"/>
    </source>
</evidence>
<dbReference type="Pfam" id="PF17972">
    <property type="entry name" value="bMG5"/>
    <property type="match status" value="1"/>
</dbReference>
<dbReference type="InterPro" id="IPR051802">
    <property type="entry name" value="YfhM-like"/>
</dbReference>
<dbReference type="Pfam" id="PF00207">
    <property type="entry name" value="A2M"/>
    <property type="match status" value="1"/>
</dbReference>
<dbReference type="SMART" id="SM01360">
    <property type="entry name" value="A2M"/>
    <property type="match status" value="1"/>
</dbReference>
<dbReference type="InterPro" id="IPR041246">
    <property type="entry name" value="Bact_MG10"/>
</dbReference>
<dbReference type="InterPro" id="IPR049120">
    <property type="entry name" value="A2M_bMG2"/>
</dbReference>
<dbReference type="Gene3D" id="2.60.40.1930">
    <property type="match status" value="1"/>
</dbReference>
<dbReference type="PANTHER" id="PTHR40094">
    <property type="entry name" value="ALPHA-2-MACROGLOBULIN HOMOLOG"/>
    <property type="match status" value="1"/>
</dbReference>
<dbReference type="Pfam" id="PF17973">
    <property type="entry name" value="bMG10"/>
    <property type="match status" value="1"/>
</dbReference>
<dbReference type="Proteomes" id="UP000295023">
    <property type="component" value="Unassembled WGS sequence"/>
</dbReference>
<dbReference type="Pfam" id="PF21142">
    <property type="entry name" value="A2M_bMG2"/>
    <property type="match status" value="1"/>
</dbReference>
<evidence type="ECO:0000256" key="3">
    <source>
        <dbReference type="SAM" id="SignalP"/>
    </source>
</evidence>
<evidence type="ECO:0000259" key="4">
    <source>
        <dbReference type="SMART" id="SM01359"/>
    </source>
</evidence>
<dbReference type="InterPro" id="IPR008930">
    <property type="entry name" value="Terpenoid_cyclase/PrenylTrfase"/>
</dbReference>
<evidence type="ECO:0000313" key="6">
    <source>
        <dbReference type="EMBL" id="TCZ57835.1"/>
    </source>
</evidence>
<evidence type="ECO:0000256" key="1">
    <source>
        <dbReference type="ARBA" id="ARBA00010556"/>
    </source>
</evidence>
<dbReference type="PANTHER" id="PTHR40094:SF1">
    <property type="entry name" value="UBIQUITIN DOMAIN-CONTAINING PROTEIN"/>
    <property type="match status" value="1"/>
</dbReference>
<dbReference type="Pfam" id="PF17962">
    <property type="entry name" value="bMG6"/>
    <property type="match status" value="1"/>
</dbReference>
<sequence length="1711" mass="179838">MRPILFLLALLLAAPAARAGDVELPGLAAEAAAYQRDLSRRVPAGATPQQRAAAEARAAAAERRQDWAAAAAAWEDRVAGGEAGPEPWLALARAQLQRVPPETGRALQAAWAAFQAAPAGAGEVPALLLMAEALRRLDRPAQQVEVLQAALDRTPDDARLRQALAEARRAAGLLVAGIDTEPEAEPARACLRFTTPPARRADWQPADWIRAEPPIPGLAVLREGDRLCLAGLPHGRTTRLTLRAGLPGEDGLRLNRDAVLPVAMPDRAPRVLFDADRFLLPRGQAQQVGVATVNVSALSLRLVRVTERNLVPFGRETWTMGQAIDGWEADRIAEEWGRTVWEGRAEIPRFEANRVQRTVLPLPEALRAAGPGLYALVARPADGARVGPAALPVIVTDLGLTAWRGPQGLAVQARALGAGRPLPGVRVRLLAAGNDILAEAESDAEGVARFAGPLLRGKGPMAPRALHATLGDDLVALDLDAAAFDLSDRGATGRPSPGPMDAFAWLDRGIYRPGETVQAGVLLRDGGGAPLDLPARLRVRRPNGSIFREEVPARLPGAAILWPVALPAAAPAGLWTLEVLADPEAPPIGRAEFRVDAFVPERLEVTAGPADGSPLGPLVPGQPLALPLAARFLYGAPAAGLTGSAELRLLADRSPFPQFKDFVFGLVEEEFAPDLIPAEIPPLDAQGRGAVTLTLPKVPDTTRPLRAEVTVAIDEPGGRASRTALSLAVRAADHLIGVRPLFPDLAVDAGAEAGFEVVALDADAAPVAATLRARLLRERPDWRVVVRGGQARYETVWRDEPMDSADLPVAAAAPARFARRLPFGRYRLEVAEPGGMAITSIRFRAGWAGGETPEVPDKVDVAADRRAYAPGETARLRITPPFSGPASLAVLTDRLVAIREIRVAEGGTEVEVPVDPAWGAGAYVAVTAFRPGEARQGHPGRALGLAWLQIDPGSRRIEISIGTPERVRPSRRLEVPVRLTGAGEGAMLTLAAVDEGILRLTRFASPDPLGHVMGKRRLGVDIRDDYGRLIPPPEGEAAVLRQGGDGLDMAAIDVPQRTVALFSGPVAVAADGTATVALDLPDFAGELRLMAVAWAGSRTGAASKPLTLRDPVVAEALLPRFLAPGDEARLPVLLHNLDLPAGEVAATLSAEGAIALAGPARLAAALAPGARALPASTLRASAAGQGVLRLAVTGPDGFTATREARITVRSSRPVTTEVAAQEIPPGAERPLALDPARWLPGTWTATAGFGGPVRFDVAGMLRRLDLYPFACLEQSASQLLAFAMAGPGEHAARMQQAAEAVLGRQRFDGSFGLWSAGGEPEWWTGAYATEALLRARAAGAAIPEAALDAALQAIAEQAEDVSPDRPEEFAAQAYRLHVLSLGGRPRLGAARRLLEQVEQLPTPLARAQLGAAFARAGDRERAAQAFAAALAAPARQPWLYDYGSAARDALAVALLLRESGVLAERLPEALGRLPGPELTPDLANTQEQAWAVAAAAALGRDGRPVRVALDGREVPPASRVAVSLAAAATARNLGDAPLWSAVSVTGIPARPAPAGRAGMRIARRFLGLDGQPLNLDGLRQNTVFVLLLEGRAETGQAQRTLVQQGLPAGWEIVGRLPAGEVAGMPWLGTLTETAAVPALDDRFAAALDLTPEAPEFRLAVRLRAVTAGQFELPGAQAEDMYRPAIFARQNGGRVAVLGAEDPAPAGTGGQR</sequence>
<organism evidence="6 7">
    <name type="scientific">Roseicella aquatilis</name>
    <dbReference type="NCBI Taxonomy" id="2527868"/>
    <lineage>
        <taxon>Bacteria</taxon>
        <taxon>Pseudomonadati</taxon>
        <taxon>Pseudomonadota</taxon>
        <taxon>Alphaproteobacteria</taxon>
        <taxon>Acetobacterales</taxon>
        <taxon>Roseomonadaceae</taxon>
        <taxon>Roseicella</taxon>
    </lineage>
</organism>
<gene>
    <name evidence="6" type="ORF">EXY23_17900</name>
</gene>
<dbReference type="InterPro" id="IPR001599">
    <property type="entry name" value="Macroglobln_a2"/>
</dbReference>
<feature type="signal peptide" evidence="3">
    <location>
        <begin position="1"/>
        <end position="19"/>
    </location>
</feature>
<dbReference type="Pfam" id="PF07703">
    <property type="entry name" value="A2M_BRD"/>
    <property type="match status" value="1"/>
</dbReference>
<feature type="chain" id="PRO_5020543189" evidence="3">
    <location>
        <begin position="20"/>
        <end position="1711"/>
    </location>
</feature>
<dbReference type="InterPro" id="IPR041462">
    <property type="entry name" value="Bact_A2M_MG6"/>
</dbReference>
<evidence type="ECO:0000259" key="5">
    <source>
        <dbReference type="SMART" id="SM01360"/>
    </source>
</evidence>
<dbReference type="InterPro" id="IPR002890">
    <property type="entry name" value="MG2"/>
</dbReference>
<keyword evidence="2 3" id="KW-0732">Signal</keyword>
<dbReference type="OrthoDB" id="9767116at2"/>
<dbReference type="RefSeq" id="WP_132292472.1">
    <property type="nucleotide sequence ID" value="NZ_SKBM01000018.1"/>
</dbReference>
<dbReference type="Pfam" id="PF01835">
    <property type="entry name" value="MG2"/>
    <property type="match status" value="1"/>
</dbReference>
<dbReference type="GO" id="GO:0004866">
    <property type="term" value="F:endopeptidase inhibitor activity"/>
    <property type="evidence" value="ECO:0007669"/>
    <property type="project" value="InterPro"/>
</dbReference>
<comment type="caution">
    <text evidence="6">The sequence shown here is derived from an EMBL/GenBank/DDBJ whole genome shotgun (WGS) entry which is preliminary data.</text>
</comment>
<dbReference type="SMART" id="SM01359">
    <property type="entry name" value="A2M_N_2"/>
    <property type="match status" value="1"/>
</dbReference>
<evidence type="ECO:0000256" key="2">
    <source>
        <dbReference type="ARBA" id="ARBA00022729"/>
    </source>
</evidence>
<reference evidence="6 7" key="1">
    <citation type="submission" date="2019-03" db="EMBL/GenBank/DDBJ databases">
        <title>Paracraurococcus aquatilis NE82 genome sequence.</title>
        <authorList>
            <person name="Zhao Y."/>
            <person name="Du Z."/>
        </authorList>
    </citation>
    <scope>NUCLEOTIDE SEQUENCE [LARGE SCALE GENOMIC DNA]</scope>
    <source>
        <strain evidence="6 7">NE82</strain>
    </source>
</reference>
<dbReference type="InterPro" id="IPR011625">
    <property type="entry name" value="A2M_N_BRD"/>
</dbReference>
<keyword evidence="7" id="KW-1185">Reference proteome</keyword>